<reference evidence="8 9" key="1">
    <citation type="submission" date="2020-05" db="EMBL/GenBank/DDBJ databases">
        <title>Draft genome of xy-202 and genomic insight in genome of the genus Peptostreptococcus.</title>
        <authorList>
            <person name="Zhang Z."/>
        </authorList>
    </citation>
    <scope>NUCLEOTIDE SEQUENCE [LARGE SCALE GENOMIC DNA]</scope>
    <source>
        <strain evidence="8 9">DSM 27025</strain>
    </source>
</reference>
<feature type="transmembrane region" description="Helical" evidence="6">
    <location>
        <begin position="318"/>
        <end position="337"/>
    </location>
</feature>
<protein>
    <submittedName>
        <fullName evidence="8">ABC transporter permease</fullName>
    </submittedName>
</protein>
<dbReference type="Proteomes" id="UP000713904">
    <property type="component" value="Unassembled WGS sequence"/>
</dbReference>
<keyword evidence="9" id="KW-1185">Reference proteome</keyword>
<keyword evidence="2" id="KW-1003">Cell membrane</keyword>
<evidence type="ECO:0000256" key="3">
    <source>
        <dbReference type="ARBA" id="ARBA00022692"/>
    </source>
</evidence>
<feature type="transmembrane region" description="Helical" evidence="6">
    <location>
        <begin position="639"/>
        <end position="661"/>
    </location>
</feature>
<proteinExistence type="predicted"/>
<evidence type="ECO:0000256" key="2">
    <source>
        <dbReference type="ARBA" id="ARBA00022475"/>
    </source>
</evidence>
<gene>
    <name evidence="8" type="ORF">HLB29_01050</name>
</gene>
<dbReference type="PANTHER" id="PTHR30287">
    <property type="entry name" value="MEMBRANE COMPONENT OF PREDICTED ABC SUPERFAMILY METABOLITE UPTAKE TRANSPORTER"/>
    <property type="match status" value="1"/>
</dbReference>
<keyword evidence="3 6" id="KW-0812">Transmembrane</keyword>
<comment type="caution">
    <text evidence="8">The sequence shown here is derived from an EMBL/GenBank/DDBJ whole genome shotgun (WGS) entry which is preliminary data.</text>
</comment>
<feature type="domain" description="ABC3 transporter permease C-terminal" evidence="7">
    <location>
        <begin position="161"/>
        <end position="266"/>
    </location>
</feature>
<dbReference type="InterPro" id="IPR003838">
    <property type="entry name" value="ABC3_permease_C"/>
</dbReference>
<feature type="transmembrane region" description="Helical" evidence="6">
    <location>
        <begin position="592"/>
        <end position="610"/>
    </location>
</feature>
<sequence length="675" mass="75387">MDIAFVKQNKQYDVLLDKDRKPLKLNKGQIAVPIILASSFDINIGDTLTLANGEMKKEYKVSSYAYDGQMNSTLTSSTLTSSTRFLISDPDFEDLLGESYEKEYMIETWFSDKAQASDYQNLYEESSLNLPKNGQAVTYTMIFLLSALTDIFISLIFSLTGILLIVISFICLRYSILADLEEDMREIGTMKAIGIPKSGICNLYLIKIKIIAFVGSVFGLLIALLSSIMINKHLSGTFGNQKLEVINILFTVLIVVIIYFMIVVFSKIILKRLTKVSIVDLLVTEKGFNNKERSTHRIGKSRLFSFDFLVSLHKIRHGYGIVFILMLIVSFFIMLPYRAVQTMGHNEFVTYMGSSEYDLLVEVEQGEDIEIKNNRANNILQNNKMVKEIDTLRIVRLQGTSENGEILGLHVGIGKNAGRGLKYLSGGFPNKDNEIALSYLAADELKKDVGDNVEIVDGSKSKKFVVSGIYQDVTSGGKTAKTTYPFLRAPSVKYSYGIKLTGDDASRIADDLRKNLGGGYSTKDMSEFLNQTLGNVTSQIRRAGYAVFIIGISLSCLIMMLFIKLLLTREGCDLALKKTIGIPLSSIKKQELYPILCVGSVCSFCGVFLAELFGEQLISGIFTILRMGLKEFIFVDIPIWQFAVLPLILTSVLGFVGMCMLRQIKKIDVMNYIND</sequence>
<accession>A0ABR6TIQ7</accession>
<evidence type="ECO:0000256" key="5">
    <source>
        <dbReference type="ARBA" id="ARBA00023136"/>
    </source>
</evidence>
<dbReference type="EMBL" id="JABGBW010000001">
    <property type="protein sequence ID" value="MBC2575269.1"/>
    <property type="molecule type" value="Genomic_DNA"/>
</dbReference>
<feature type="transmembrane region" description="Helical" evidence="6">
    <location>
        <begin position="545"/>
        <end position="567"/>
    </location>
</feature>
<organism evidence="8 9">
    <name type="scientific">Peptostreptococcus canis</name>
    <dbReference type="NCBI Taxonomy" id="1159213"/>
    <lineage>
        <taxon>Bacteria</taxon>
        <taxon>Bacillati</taxon>
        <taxon>Bacillota</taxon>
        <taxon>Clostridia</taxon>
        <taxon>Peptostreptococcales</taxon>
        <taxon>Peptostreptococcaceae</taxon>
        <taxon>Peptostreptococcus</taxon>
    </lineage>
</organism>
<evidence type="ECO:0000313" key="8">
    <source>
        <dbReference type="EMBL" id="MBC2575269.1"/>
    </source>
</evidence>
<feature type="transmembrane region" description="Helical" evidence="6">
    <location>
        <begin position="201"/>
        <end position="225"/>
    </location>
</feature>
<evidence type="ECO:0000256" key="1">
    <source>
        <dbReference type="ARBA" id="ARBA00004651"/>
    </source>
</evidence>
<feature type="transmembrane region" description="Helical" evidence="6">
    <location>
        <begin position="245"/>
        <end position="265"/>
    </location>
</feature>
<evidence type="ECO:0000259" key="7">
    <source>
        <dbReference type="Pfam" id="PF02687"/>
    </source>
</evidence>
<evidence type="ECO:0000256" key="6">
    <source>
        <dbReference type="SAM" id="Phobius"/>
    </source>
</evidence>
<dbReference type="RefSeq" id="WP_185623305.1">
    <property type="nucleotide sequence ID" value="NZ_JABGBW010000001.1"/>
</dbReference>
<keyword evidence="5 6" id="KW-0472">Membrane</keyword>
<dbReference type="PANTHER" id="PTHR30287:SF2">
    <property type="entry name" value="BLL1001 PROTEIN"/>
    <property type="match status" value="1"/>
</dbReference>
<dbReference type="Pfam" id="PF02687">
    <property type="entry name" value="FtsX"/>
    <property type="match status" value="1"/>
</dbReference>
<dbReference type="InterPro" id="IPR038766">
    <property type="entry name" value="Membrane_comp_ABC_pdt"/>
</dbReference>
<name>A0ABR6TIQ7_9FIRM</name>
<comment type="subcellular location">
    <subcellularLocation>
        <location evidence="1">Cell membrane</location>
        <topology evidence="1">Multi-pass membrane protein</topology>
    </subcellularLocation>
</comment>
<evidence type="ECO:0000313" key="9">
    <source>
        <dbReference type="Proteomes" id="UP000713904"/>
    </source>
</evidence>
<evidence type="ECO:0000256" key="4">
    <source>
        <dbReference type="ARBA" id="ARBA00022989"/>
    </source>
</evidence>
<keyword evidence="4 6" id="KW-1133">Transmembrane helix</keyword>